<dbReference type="PROSITE" id="PS51257">
    <property type="entry name" value="PROKAR_LIPOPROTEIN"/>
    <property type="match status" value="1"/>
</dbReference>
<dbReference type="EMBL" id="JAWXXV010000001">
    <property type="protein sequence ID" value="MDX5984147.1"/>
    <property type="molecule type" value="Genomic_DNA"/>
</dbReference>
<dbReference type="RefSeq" id="WP_245535533.1">
    <property type="nucleotide sequence ID" value="NZ_JAWXXV010000001.1"/>
</dbReference>
<reference evidence="1 2" key="1">
    <citation type="submission" date="2023-11" db="EMBL/GenBank/DDBJ databases">
        <title>MicrobeMod: A computational toolkit for identifying prokaryotic methylation and restriction-modification with nanopore sequencing.</title>
        <authorList>
            <person name="Crits-Christoph A."/>
            <person name="Kang S.C."/>
            <person name="Lee H."/>
            <person name="Ostrov N."/>
        </authorList>
    </citation>
    <scope>NUCLEOTIDE SEQUENCE [LARGE SCALE GENOMIC DNA]</scope>
    <source>
        <strain evidence="1 2">ATCC 14820</strain>
    </source>
</reference>
<sequence>MNKYVRAITTGLLPALALSACVGTENRGLESVHQPVVSRADYAIDVATSGDGLAPGEAQRLAGWMASLRVGYGDKVAVENSTPSSGGVKDDIAREASRYGLLVSDEAPLVGAAVTPGMARVIVSRTKATVPGCPDYSRDTSTEYEANTSSNHGCAMNANLAAMVANPADLVRGQGGSAVADQLASAKAIESYRKAAPTGAGGTTVKTESTGGK</sequence>
<dbReference type="Proteomes" id="UP001279660">
    <property type="component" value="Unassembled WGS sequence"/>
</dbReference>
<evidence type="ECO:0000313" key="2">
    <source>
        <dbReference type="Proteomes" id="UP001279660"/>
    </source>
</evidence>
<gene>
    <name evidence="1" type="ORF">SIL82_07730</name>
</gene>
<protein>
    <submittedName>
        <fullName evidence="1">CpaD family pilus assembly protein</fullName>
    </submittedName>
</protein>
<name>A0ABU4PM38_9SPHN</name>
<dbReference type="Pfam" id="PF09476">
    <property type="entry name" value="Pilus_CpaD"/>
    <property type="match status" value="1"/>
</dbReference>
<evidence type="ECO:0000313" key="1">
    <source>
        <dbReference type="EMBL" id="MDX5984147.1"/>
    </source>
</evidence>
<accession>A0ABU4PM38</accession>
<proteinExistence type="predicted"/>
<dbReference type="InterPro" id="IPR019027">
    <property type="entry name" value="Pilus_biogenesis_CpaD-related"/>
</dbReference>
<comment type="caution">
    <text evidence="1">The sequence shown here is derived from an EMBL/GenBank/DDBJ whole genome shotgun (WGS) entry which is preliminary data.</text>
</comment>
<keyword evidence="2" id="KW-1185">Reference proteome</keyword>
<organism evidence="1 2">
    <name type="scientific">Sphingomonas echinoides</name>
    <dbReference type="NCBI Taxonomy" id="59803"/>
    <lineage>
        <taxon>Bacteria</taxon>
        <taxon>Pseudomonadati</taxon>
        <taxon>Pseudomonadota</taxon>
        <taxon>Alphaproteobacteria</taxon>
        <taxon>Sphingomonadales</taxon>
        <taxon>Sphingomonadaceae</taxon>
        <taxon>Sphingomonas</taxon>
    </lineage>
</organism>